<name>W2SFH6_NECAM</name>
<dbReference type="EMBL" id="KI669278">
    <property type="protein sequence ID" value="ETN68364.1"/>
    <property type="molecule type" value="Genomic_DNA"/>
</dbReference>
<evidence type="ECO:0000313" key="1">
    <source>
        <dbReference type="EMBL" id="ETN68364.1"/>
    </source>
</evidence>
<dbReference type="PROSITE" id="PS51257">
    <property type="entry name" value="PROKAR_LIPOPROTEIN"/>
    <property type="match status" value="1"/>
</dbReference>
<keyword evidence="2" id="KW-1185">Reference proteome</keyword>
<dbReference type="OrthoDB" id="10040649at2759"/>
<evidence type="ECO:0000313" key="2">
    <source>
        <dbReference type="Proteomes" id="UP000053676"/>
    </source>
</evidence>
<protein>
    <submittedName>
        <fullName evidence="1">Uncharacterized protein</fullName>
    </submittedName>
</protein>
<dbReference type="Proteomes" id="UP000053676">
    <property type="component" value="Unassembled WGS sequence"/>
</dbReference>
<reference evidence="2" key="1">
    <citation type="journal article" date="2014" name="Nat. Genet.">
        <title>Genome of the human hookworm Necator americanus.</title>
        <authorList>
            <person name="Tang Y.T."/>
            <person name="Gao X."/>
            <person name="Rosa B.A."/>
            <person name="Abubucker S."/>
            <person name="Hallsworth-Pepin K."/>
            <person name="Martin J."/>
            <person name="Tyagi R."/>
            <person name="Heizer E."/>
            <person name="Zhang X."/>
            <person name="Bhonagiri-Palsikar V."/>
            <person name="Minx P."/>
            <person name="Warren W.C."/>
            <person name="Wang Q."/>
            <person name="Zhan B."/>
            <person name="Hotez P.J."/>
            <person name="Sternberg P.W."/>
            <person name="Dougall A."/>
            <person name="Gaze S.T."/>
            <person name="Mulvenna J."/>
            <person name="Sotillo J."/>
            <person name="Ranganathan S."/>
            <person name="Rabelo E.M."/>
            <person name="Wilson R.K."/>
            <person name="Felgner P.L."/>
            <person name="Bethony J."/>
            <person name="Hawdon J.M."/>
            <person name="Gasser R.B."/>
            <person name="Loukas A."/>
            <person name="Mitreva M."/>
        </authorList>
    </citation>
    <scope>NUCLEOTIDE SEQUENCE [LARGE SCALE GENOMIC DNA]</scope>
</reference>
<dbReference type="STRING" id="51031.W2SFH6"/>
<dbReference type="KEGG" id="nai:NECAME_05638"/>
<proteinExistence type="predicted"/>
<accession>W2SFH6</accession>
<gene>
    <name evidence="1" type="ORF">NECAME_05638</name>
</gene>
<dbReference type="AlphaFoldDB" id="W2SFH6"/>
<organism evidence="1 2">
    <name type="scientific">Necator americanus</name>
    <name type="common">Human hookworm</name>
    <dbReference type="NCBI Taxonomy" id="51031"/>
    <lineage>
        <taxon>Eukaryota</taxon>
        <taxon>Metazoa</taxon>
        <taxon>Ecdysozoa</taxon>
        <taxon>Nematoda</taxon>
        <taxon>Chromadorea</taxon>
        <taxon>Rhabditida</taxon>
        <taxon>Rhabditina</taxon>
        <taxon>Rhabditomorpha</taxon>
        <taxon>Strongyloidea</taxon>
        <taxon>Ancylostomatidae</taxon>
        <taxon>Bunostominae</taxon>
        <taxon>Necator</taxon>
    </lineage>
</organism>
<sequence>MISEKLNGINIECDGCNSSTSHCVPTAGGNVVCACLPGFEDLDPINPGQNCSKLLPSGAPSPVVRLLITEKPANMTHGGLRSAWDSRCRG</sequence>